<sequence>MVLYAPVLKSPTTSRSTTVPISPTVSTQNPRQPYRRGSKGGFQTPAVEQDLALPDRVLEAILEHLAMEVVQEAVPSVKHDNATRPPVSRESSQTYARTGSNQELLLGLLSLSKTTKCMVERALYLSPSLQDIDSLRQFTESVQLGESRWDSLKNTPYSTPGRYVTVLDLRKVLAGRTEMDRSQARLIFYSCLTMLFASLPNLKELYLPEGCGTLPRSVLEALQESPCVPQLRVLHGLEVTHRINAQGVDPLVQLLAGMKELQSLKICGLGAQDEGLDARMLSKPQPTLSLPRLRKLHISAIRNGLLLAALKDSELPALVELQTNTYHLLANDLTHPFMVAHGPKLTSLTIHTAIDWPPVRIPAHPDILSICPNLRSVAYLDRTCPPPPETFGSNDMSSLMGPHPLKELTIAKWSTNANLREITPEGLVDRLFQSIFRAVVTDASLGSGSDVARRTSFSSPPAISSLSLSAAPPDRMINTILPDLEVIRFQDFTWLRPDLGPAALGAGVNGLLRKFSSRMASARRPGSGRRIIQVLDMHGNECPPILMGNKGSLVLGMRGGQDSRWGMKSQQERRRASFEDDLDG</sequence>
<keyword evidence="3" id="KW-1185">Reference proteome</keyword>
<accession>A0A8K0JN27</accession>
<protein>
    <recommendedName>
        <fullName evidence="4">F-box domain-containing protein</fullName>
    </recommendedName>
</protein>
<dbReference type="InterPro" id="IPR032675">
    <property type="entry name" value="LRR_dom_sf"/>
</dbReference>
<gene>
    <name evidence="2" type="ORF">FFLO_02145</name>
</gene>
<reference evidence="2" key="1">
    <citation type="submission" date="2020-04" db="EMBL/GenBank/DDBJ databases">
        <title>Analysis of mating type loci in Filobasidium floriforme.</title>
        <authorList>
            <person name="Nowrousian M."/>
        </authorList>
    </citation>
    <scope>NUCLEOTIDE SEQUENCE</scope>
    <source>
        <strain evidence="2">CBS 6242</strain>
    </source>
</reference>
<dbReference type="AlphaFoldDB" id="A0A8K0JN27"/>
<dbReference type="EMBL" id="JABELV010000033">
    <property type="protein sequence ID" value="KAG7562365.1"/>
    <property type="molecule type" value="Genomic_DNA"/>
</dbReference>
<comment type="caution">
    <text evidence="2">The sequence shown here is derived from an EMBL/GenBank/DDBJ whole genome shotgun (WGS) entry which is preliminary data.</text>
</comment>
<evidence type="ECO:0000256" key="1">
    <source>
        <dbReference type="SAM" id="MobiDB-lite"/>
    </source>
</evidence>
<dbReference type="OrthoDB" id="2595178at2759"/>
<dbReference type="Proteomes" id="UP000812966">
    <property type="component" value="Unassembled WGS sequence"/>
</dbReference>
<feature type="region of interest" description="Disordered" evidence="1">
    <location>
        <begin position="9"/>
        <end position="42"/>
    </location>
</feature>
<evidence type="ECO:0000313" key="2">
    <source>
        <dbReference type="EMBL" id="KAG7562365.1"/>
    </source>
</evidence>
<feature type="region of interest" description="Disordered" evidence="1">
    <location>
        <begin position="448"/>
        <end position="468"/>
    </location>
</feature>
<proteinExistence type="predicted"/>
<evidence type="ECO:0000313" key="3">
    <source>
        <dbReference type="Proteomes" id="UP000812966"/>
    </source>
</evidence>
<dbReference type="SUPFAM" id="SSF52047">
    <property type="entry name" value="RNI-like"/>
    <property type="match status" value="1"/>
</dbReference>
<dbReference type="Gene3D" id="3.80.10.10">
    <property type="entry name" value="Ribonuclease Inhibitor"/>
    <property type="match status" value="1"/>
</dbReference>
<organism evidence="2 3">
    <name type="scientific">Filobasidium floriforme</name>
    <dbReference type="NCBI Taxonomy" id="5210"/>
    <lineage>
        <taxon>Eukaryota</taxon>
        <taxon>Fungi</taxon>
        <taxon>Dikarya</taxon>
        <taxon>Basidiomycota</taxon>
        <taxon>Agaricomycotina</taxon>
        <taxon>Tremellomycetes</taxon>
        <taxon>Filobasidiales</taxon>
        <taxon>Filobasidiaceae</taxon>
        <taxon>Filobasidium</taxon>
    </lineage>
</organism>
<feature type="compositionally biased region" description="Low complexity" evidence="1">
    <location>
        <begin position="10"/>
        <end position="27"/>
    </location>
</feature>
<name>A0A8K0JN27_9TREE</name>
<feature type="region of interest" description="Disordered" evidence="1">
    <location>
        <begin position="561"/>
        <end position="584"/>
    </location>
</feature>
<feature type="compositionally biased region" description="Low complexity" evidence="1">
    <location>
        <begin position="456"/>
        <end position="468"/>
    </location>
</feature>
<evidence type="ECO:0008006" key="4">
    <source>
        <dbReference type="Google" id="ProtNLM"/>
    </source>
</evidence>